<organism evidence="2 3">
    <name type="scientific">Croceitalea dokdonensis DOKDO 023</name>
    <dbReference type="NCBI Taxonomy" id="1300341"/>
    <lineage>
        <taxon>Bacteria</taxon>
        <taxon>Pseudomonadati</taxon>
        <taxon>Bacteroidota</taxon>
        <taxon>Flavobacteriia</taxon>
        <taxon>Flavobacteriales</taxon>
        <taxon>Flavobacteriaceae</taxon>
        <taxon>Croceitalea</taxon>
    </lineage>
</organism>
<feature type="domain" description="N-acetyltransferase" evidence="1">
    <location>
        <begin position="4"/>
        <end position="162"/>
    </location>
</feature>
<reference evidence="2 3" key="1">
    <citation type="submission" date="2015-09" db="EMBL/GenBank/DDBJ databases">
        <title>Genome sequence of the marine flavobacterium Croceitalea dokdonensis DOKDO 023 that contains proton- and sodium-pumping rhodopsins.</title>
        <authorList>
            <person name="Kwon S.-K."/>
            <person name="Lee H.K."/>
            <person name="Kwak M.-J."/>
            <person name="Kim J.F."/>
        </authorList>
    </citation>
    <scope>NUCLEOTIDE SEQUENCE [LARGE SCALE GENOMIC DNA]</scope>
    <source>
        <strain evidence="2 3">DOKDO 023</strain>
    </source>
</reference>
<evidence type="ECO:0000259" key="1">
    <source>
        <dbReference type="PROSITE" id="PS51186"/>
    </source>
</evidence>
<dbReference type="RefSeq" id="WP_054557838.1">
    <property type="nucleotide sequence ID" value="NZ_LDJX01000001.1"/>
</dbReference>
<dbReference type="PANTHER" id="PTHR43305:SF1">
    <property type="entry name" value="FAMILY N-ACETYLTRANSFERASE, PUTATIVE (AFU_ORTHOLOGUE AFUA_2G01380)-RELATED"/>
    <property type="match status" value="1"/>
</dbReference>
<proteinExistence type="predicted"/>
<dbReference type="InterPro" id="IPR016181">
    <property type="entry name" value="Acyl_CoA_acyltransferase"/>
</dbReference>
<dbReference type="InterPro" id="IPR000182">
    <property type="entry name" value="GNAT_dom"/>
</dbReference>
<accession>A0A0P7ANU7</accession>
<dbReference type="PANTHER" id="PTHR43305">
    <property type="entry name" value="FAMILY N-ACETYLTRANSFERASE, PUTATIVE (AFU_ORTHOLOGUE AFUA_2G01380)-RELATED"/>
    <property type="match status" value="1"/>
</dbReference>
<dbReference type="OrthoDB" id="5419426at2"/>
<dbReference type="InterPro" id="IPR052777">
    <property type="entry name" value="Acetyltransferase_Enz"/>
</dbReference>
<dbReference type="STRING" id="1300341.I595_594"/>
<keyword evidence="2" id="KW-0808">Transferase</keyword>
<sequence length="162" mass="18091">MTGPVIREIEARDNLQVATLIRSVFDELGIPKVGTAYQDKELDRMFQAFKAIPRASYYVIEEEGNIIGCAGVAPLANQGENICELQKMYFDPVARGRGLGSQLIAICLDQARSYGYDHCYLETMPYMESAQALYKKNGFEYIDAPMGCTGHNACPVYMLKKL</sequence>
<dbReference type="Gene3D" id="3.40.630.30">
    <property type="match status" value="1"/>
</dbReference>
<comment type="caution">
    <text evidence="2">The sequence shown here is derived from an EMBL/GenBank/DDBJ whole genome shotgun (WGS) entry which is preliminary data.</text>
</comment>
<evidence type="ECO:0000313" key="3">
    <source>
        <dbReference type="Proteomes" id="UP000050280"/>
    </source>
</evidence>
<dbReference type="PROSITE" id="PS51186">
    <property type="entry name" value="GNAT"/>
    <property type="match status" value="1"/>
</dbReference>
<keyword evidence="3" id="KW-1185">Reference proteome</keyword>
<evidence type="ECO:0000313" key="2">
    <source>
        <dbReference type="EMBL" id="KPM33688.1"/>
    </source>
</evidence>
<dbReference type="SUPFAM" id="SSF55729">
    <property type="entry name" value="Acyl-CoA N-acyltransferases (Nat)"/>
    <property type="match status" value="1"/>
</dbReference>
<dbReference type="GO" id="GO:0016747">
    <property type="term" value="F:acyltransferase activity, transferring groups other than amino-acyl groups"/>
    <property type="evidence" value="ECO:0007669"/>
    <property type="project" value="InterPro"/>
</dbReference>
<dbReference type="CDD" id="cd04301">
    <property type="entry name" value="NAT_SF"/>
    <property type="match status" value="1"/>
</dbReference>
<name>A0A0P7ANU7_9FLAO</name>
<protein>
    <submittedName>
        <fullName evidence="2">N-acetyltransferase GCN5</fullName>
    </submittedName>
</protein>
<dbReference type="AlphaFoldDB" id="A0A0P7ANU7"/>
<dbReference type="Pfam" id="PF00583">
    <property type="entry name" value="Acetyltransf_1"/>
    <property type="match status" value="1"/>
</dbReference>
<dbReference type="Proteomes" id="UP000050280">
    <property type="component" value="Unassembled WGS sequence"/>
</dbReference>
<dbReference type="EMBL" id="LDJX01000001">
    <property type="protein sequence ID" value="KPM33688.1"/>
    <property type="molecule type" value="Genomic_DNA"/>
</dbReference>
<gene>
    <name evidence="2" type="ORF">I595_594</name>
</gene>